<dbReference type="Pfam" id="PF14223">
    <property type="entry name" value="Retrotran_gag_2"/>
    <property type="match status" value="1"/>
</dbReference>
<feature type="compositionally biased region" description="Low complexity" evidence="1">
    <location>
        <begin position="201"/>
        <end position="217"/>
    </location>
</feature>
<sequence length="360" mass="39239">MVSEPTLGYSRTISYLSSLGVPLSPRCREPPHPRRFNLEGFLTGEKTSTDKDDIEWLQLDALIQGWILSTVNDEVSDLILSSTKSAVDLWTAVYNLFHDNKAARAMQLEHQFYSTVKVTSTIATYCQNLRNIVDWLDNVDAPVTENQLVLQVLRGLPDDLSNQASFLQFQKPPPTFMETRSALVLLERNRRPLASTGDGGPALAATTHGGAAGRVQGHSGGGGQQSSIGDTGGGQLQANSGRGQAYGGRGGRPARGRGRGRNFGGNPRQAPGQQHPWQIPYYNPNPGLLGPRPTQAQYPARAYFTQPSYTNYPSPYPYAPAGPITPPAHLPHHPAWLPSPLRVLPTHPSNPHPYSFNPLI</sequence>
<evidence type="ECO:0000256" key="1">
    <source>
        <dbReference type="SAM" id="MobiDB-lite"/>
    </source>
</evidence>
<proteinExistence type="predicted"/>
<dbReference type="AlphaFoldDB" id="A0A484M348"/>
<dbReference type="PANTHER" id="PTHR47481:SF10">
    <property type="entry name" value="COPIA-LIKE POLYPROTEIN_RETROTRANSPOSON"/>
    <property type="match status" value="1"/>
</dbReference>
<dbReference type="PANTHER" id="PTHR47481">
    <property type="match status" value="1"/>
</dbReference>
<feature type="region of interest" description="Disordered" evidence="1">
    <location>
        <begin position="192"/>
        <end position="276"/>
    </location>
</feature>
<evidence type="ECO:0008006" key="4">
    <source>
        <dbReference type="Google" id="ProtNLM"/>
    </source>
</evidence>
<accession>A0A484M348</accession>
<gene>
    <name evidence="2" type="ORF">CCAM_LOCUS24959</name>
</gene>
<protein>
    <recommendedName>
        <fullName evidence="4">Retrotransposon gag domain-containing protein</fullName>
    </recommendedName>
</protein>
<dbReference type="OrthoDB" id="1675099at2759"/>
<organism evidence="2 3">
    <name type="scientific">Cuscuta campestris</name>
    <dbReference type="NCBI Taxonomy" id="132261"/>
    <lineage>
        <taxon>Eukaryota</taxon>
        <taxon>Viridiplantae</taxon>
        <taxon>Streptophyta</taxon>
        <taxon>Embryophyta</taxon>
        <taxon>Tracheophyta</taxon>
        <taxon>Spermatophyta</taxon>
        <taxon>Magnoliopsida</taxon>
        <taxon>eudicotyledons</taxon>
        <taxon>Gunneridae</taxon>
        <taxon>Pentapetalae</taxon>
        <taxon>asterids</taxon>
        <taxon>lamiids</taxon>
        <taxon>Solanales</taxon>
        <taxon>Convolvulaceae</taxon>
        <taxon>Cuscuteae</taxon>
        <taxon>Cuscuta</taxon>
        <taxon>Cuscuta subgen. Grammica</taxon>
        <taxon>Cuscuta sect. Cleistogrammica</taxon>
    </lineage>
</organism>
<evidence type="ECO:0000313" key="3">
    <source>
        <dbReference type="Proteomes" id="UP000595140"/>
    </source>
</evidence>
<reference evidence="2 3" key="1">
    <citation type="submission" date="2018-04" db="EMBL/GenBank/DDBJ databases">
        <authorList>
            <person name="Vogel A."/>
        </authorList>
    </citation>
    <scope>NUCLEOTIDE SEQUENCE [LARGE SCALE GENOMIC DNA]</scope>
</reference>
<dbReference type="EMBL" id="OOIL02002580">
    <property type="protein sequence ID" value="VFQ83183.1"/>
    <property type="molecule type" value="Genomic_DNA"/>
</dbReference>
<keyword evidence="3" id="KW-1185">Reference proteome</keyword>
<feature type="compositionally biased region" description="Gly residues" evidence="1">
    <location>
        <begin position="218"/>
        <end position="235"/>
    </location>
</feature>
<dbReference type="Proteomes" id="UP000595140">
    <property type="component" value="Unassembled WGS sequence"/>
</dbReference>
<name>A0A484M348_9ASTE</name>
<evidence type="ECO:0000313" key="2">
    <source>
        <dbReference type="EMBL" id="VFQ83183.1"/>
    </source>
</evidence>